<dbReference type="InterPro" id="IPR000569">
    <property type="entry name" value="HECT_dom"/>
</dbReference>
<dbReference type="SUPFAM" id="SSF56204">
    <property type="entry name" value="Hect, E3 ligase catalytic domain"/>
    <property type="match status" value="1"/>
</dbReference>
<evidence type="ECO:0000256" key="1">
    <source>
        <dbReference type="ARBA" id="ARBA00022786"/>
    </source>
</evidence>
<dbReference type="PROSITE" id="PS50237">
    <property type="entry name" value="HECT"/>
    <property type="match status" value="1"/>
</dbReference>
<dbReference type="InterPro" id="IPR035983">
    <property type="entry name" value="Hect_E3_ubiquitin_ligase"/>
</dbReference>
<evidence type="ECO:0000259" key="3">
    <source>
        <dbReference type="PROSITE" id="PS50237"/>
    </source>
</evidence>
<reference evidence="4" key="1">
    <citation type="submission" date="2021-11" db="EMBL/GenBank/DDBJ databases">
        <authorList>
            <person name="Islam A."/>
            <person name="Islam S."/>
            <person name="Flora M.S."/>
            <person name="Rahman M."/>
            <person name="Ziaur R.M."/>
            <person name="Epstein J.H."/>
            <person name="Hassan M."/>
            <person name="Klassen M."/>
            <person name="Woodard K."/>
            <person name="Webb A."/>
            <person name="Webby R.J."/>
            <person name="El Zowalaty M.E."/>
        </authorList>
    </citation>
    <scope>NUCLEOTIDE SEQUENCE</scope>
    <source>
        <strain evidence="4">Pbs3</strain>
    </source>
</reference>
<evidence type="ECO:0000313" key="5">
    <source>
        <dbReference type="Proteomes" id="UP001160483"/>
    </source>
</evidence>
<dbReference type="InterPro" id="IPR043366">
    <property type="entry name" value="HECTD4"/>
</dbReference>
<evidence type="ECO:0000313" key="4">
    <source>
        <dbReference type="EMBL" id="CAH0482523.1"/>
    </source>
</evidence>
<protein>
    <recommendedName>
        <fullName evidence="3">HECT domain-containing protein</fullName>
    </recommendedName>
</protein>
<dbReference type="EMBL" id="CAKKTJ010000335">
    <property type="protein sequence ID" value="CAH0482523.1"/>
    <property type="molecule type" value="Genomic_DNA"/>
</dbReference>
<dbReference type="Pfam" id="PF00632">
    <property type="entry name" value="HECT"/>
    <property type="match status" value="1"/>
</dbReference>
<proteinExistence type="predicted"/>
<gene>
    <name evidence="4" type="ORF">PBS003_LOCUS9111</name>
</gene>
<organism evidence="4 5">
    <name type="scientific">Peronospora belbahrii</name>
    <dbReference type="NCBI Taxonomy" id="622444"/>
    <lineage>
        <taxon>Eukaryota</taxon>
        <taxon>Sar</taxon>
        <taxon>Stramenopiles</taxon>
        <taxon>Oomycota</taxon>
        <taxon>Peronosporomycetes</taxon>
        <taxon>Peronosporales</taxon>
        <taxon>Peronosporaceae</taxon>
        <taxon>Peronospora</taxon>
    </lineage>
</organism>
<dbReference type="PANTHER" id="PTHR46435">
    <property type="entry name" value="E3 UBIQUITIN-PROTEIN LIGASE HECTD4-RELATED"/>
    <property type="match status" value="1"/>
</dbReference>
<sequence>MSCLGRMNCTIGIPSVAAVTVMAVKRPLPDPSDYYFNPYAFSSRADLPQHSGRNKLLEYWEKNVILAIKTYVSGSLKSYEMDYFFAQLREPLRKSNAAAALKIACTLCDGHVPSGCHYPDPDTDWSALQIDDIEVSRRYLIASDNVDVADWPQNMVWTLRRSGAVRLVNPSGMVLLQVANPVTAASEYWWYQIDNLRSISSVASTSEQSVIGFEGSRLRLKAVNQQLTYTIALESVFDLLQVAPDHAMRISIETKKRSLARTSSSPFSMPSSASMSHMPTSAVQLVPPLARDLEICYGLADLLRLAAAASLGLLYFTIDGYISLLQPTQPKLQQPEVVSACSMRKHRFLLIEALLNEVKSSLTLSSSFLRSRSFTVTSDSPPQTLALVHVPDATCIVLSFAVHPVLMDLPAGSCLEFFRDERCTDRLFGYFGDKNGLHYLPPLVIPGDRCYDRMSQGTYARYKFLVDAFSADFGLALWLCEEIYQKLLYVHLSHYEVETVLTTALDALADYLVLTCDCMPFNGKSAIHQITGKLINFAMSKGVMHSVPISKLSGLAKELICRFSVLVHLALEECGEADDQNVYSAAAVTRCGIISNVLYLPVDNEGQTKGYAFIDIGRADVIANLLARISEDAFEFDGGTPSEEKSKLLADIEALCPSHVSVTNAREYSLLSSLETRDLRLRFAVLQSLNKLLISTLPLVNLRPWTDPSSLRSRIVSIRQLIFPGVKIRFFAQTQDNTAIAHSAFVDATAKRPVVTIDRRKIVSKRRSTNSSSDEAAALVTALHDPKRSLFASTMNQLSTISPSLLRAKRPTGASDPFVSFVVIFASENVVGEGVPYRQLFNNISNELLADGNPLFIPTQNNVMKTGGYRERFMPKPSSTSRGCCKCLSLSEFLEDLAASDIGDSSEALYDSFTTTLSDGTVVELKSGGRHIPVQKTNIMEYIGLVKATRLQECKPQVDAMLRGFGKIVPVQLLQLCVWSELQQWASGSLEIDIELLKRHTRYTSGMSPENFPHMEMFWKVLAGFSEENKRRITRLGPRYPSR</sequence>
<accession>A0AAU9LBK5</accession>
<keyword evidence="1 2" id="KW-0833">Ubl conjugation pathway</keyword>
<dbReference type="Proteomes" id="UP001160483">
    <property type="component" value="Unassembled WGS sequence"/>
</dbReference>
<dbReference type="Gene3D" id="3.90.1750.10">
    <property type="entry name" value="Hect, E3 ligase catalytic domains"/>
    <property type="match status" value="2"/>
</dbReference>
<dbReference type="PANTHER" id="PTHR46435:SF1">
    <property type="entry name" value="E3 UBIQUITIN-PROTEIN LIGASE HECTD4-RELATED"/>
    <property type="match status" value="1"/>
</dbReference>
<dbReference type="AlphaFoldDB" id="A0AAU9LBK5"/>
<dbReference type="GO" id="GO:0004842">
    <property type="term" value="F:ubiquitin-protein transferase activity"/>
    <property type="evidence" value="ECO:0007669"/>
    <property type="project" value="InterPro"/>
</dbReference>
<name>A0AAU9LBK5_9STRA</name>
<comment type="caution">
    <text evidence="4">The sequence shown here is derived from an EMBL/GenBank/DDBJ whole genome shotgun (WGS) entry which is preliminary data.</text>
</comment>
<comment type="caution">
    <text evidence="2">Lacks conserved residue(s) required for the propagation of feature annotation.</text>
</comment>
<evidence type="ECO:0000256" key="2">
    <source>
        <dbReference type="PROSITE-ProRule" id="PRU00104"/>
    </source>
</evidence>
<dbReference type="SMART" id="SM00119">
    <property type="entry name" value="HECTc"/>
    <property type="match status" value="1"/>
</dbReference>
<dbReference type="Gene3D" id="3.30.2160.10">
    <property type="entry name" value="Hect, E3 ligase catalytic domain"/>
    <property type="match status" value="1"/>
</dbReference>
<feature type="domain" description="HECT" evidence="3">
    <location>
        <begin position="924"/>
        <end position="1036"/>
    </location>
</feature>
<dbReference type="Gene3D" id="3.30.2410.10">
    <property type="entry name" value="Hect, E3 ligase catalytic domain"/>
    <property type="match status" value="1"/>
</dbReference>